<reference evidence="5 6" key="1">
    <citation type="submission" date="2015-09" db="EMBL/GenBank/DDBJ databases">
        <authorList>
            <consortium name="Pathogen Informatics"/>
        </authorList>
    </citation>
    <scope>NUCLEOTIDE SEQUENCE [LARGE SCALE GENOMIC DNA]</scope>
    <source>
        <strain evidence="5 6">2789STDY5834914</strain>
    </source>
</reference>
<protein>
    <submittedName>
        <fullName evidence="5">DNA mismatch repair protein mutS</fullName>
    </submittedName>
</protein>
<proteinExistence type="predicted"/>
<organism evidence="5 6">
    <name type="scientific">Dorea longicatena</name>
    <dbReference type="NCBI Taxonomy" id="88431"/>
    <lineage>
        <taxon>Bacteria</taxon>
        <taxon>Bacillati</taxon>
        <taxon>Bacillota</taxon>
        <taxon>Clostridia</taxon>
        <taxon>Lachnospirales</taxon>
        <taxon>Lachnospiraceae</taxon>
        <taxon>Dorea</taxon>
    </lineage>
</organism>
<dbReference type="InterPro" id="IPR052933">
    <property type="entry name" value="DNA_Protect_Modify"/>
</dbReference>
<dbReference type="SUPFAM" id="SSF55271">
    <property type="entry name" value="DNA repair protein MutS, domain I"/>
    <property type="match status" value="1"/>
</dbReference>
<dbReference type="Pfam" id="PF01624">
    <property type="entry name" value="MutS_I"/>
    <property type="match status" value="1"/>
</dbReference>
<gene>
    <name evidence="5" type="primary">mutS_1</name>
    <name evidence="5" type="ORF">ERS852526_00873</name>
</gene>
<feature type="compositionally biased region" description="Basic and acidic residues" evidence="2">
    <location>
        <begin position="383"/>
        <end position="393"/>
    </location>
</feature>
<dbReference type="InterPro" id="IPR006935">
    <property type="entry name" value="Helicase/UvrB_N"/>
</dbReference>
<dbReference type="GO" id="GO:0030983">
    <property type="term" value="F:mismatched DNA binding"/>
    <property type="evidence" value="ECO:0007669"/>
    <property type="project" value="InterPro"/>
</dbReference>
<feature type="coiled-coil region" evidence="1">
    <location>
        <begin position="2306"/>
        <end position="2356"/>
    </location>
</feature>
<dbReference type="PANTHER" id="PTHR41313:SF1">
    <property type="entry name" value="DNA METHYLASE ADENINE-SPECIFIC DOMAIN-CONTAINING PROTEIN"/>
    <property type="match status" value="1"/>
</dbReference>
<name>A0A174M3U1_9FIRM</name>
<dbReference type="GO" id="GO:0016787">
    <property type="term" value="F:hydrolase activity"/>
    <property type="evidence" value="ECO:0007669"/>
    <property type="project" value="InterPro"/>
</dbReference>
<dbReference type="Pfam" id="PF00271">
    <property type="entry name" value="Helicase_C"/>
    <property type="match status" value="1"/>
</dbReference>
<feature type="region of interest" description="Disordered" evidence="2">
    <location>
        <begin position="2986"/>
        <end position="3010"/>
    </location>
</feature>
<dbReference type="Proteomes" id="UP000095485">
    <property type="component" value="Unassembled WGS sequence"/>
</dbReference>
<feature type="domain" description="Helicase C-terminal" evidence="4">
    <location>
        <begin position="2625"/>
        <end position="2710"/>
    </location>
</feature>
<dbReference type="SUPFAM" id="SSF53335">
    <property type="entry name" value="S-adenosyl-L-methionine-dependent methyltransferases"/>
    <property type="match status" value="1"/>
</dbReference>
<dbReference type="InterPro" id="IPR016151">
    <property type="entry name" value="DNA_mismatch_repair_MutS_N"/>
</dbReference>
<accession>A0A174M3U1</accession>
<dbReference type="SUPFAM" id="SSF52540">
    <property type="entry name" value="P-loop containing nucleoside triphosphate hydrolases"/>
    <property type="match status" value="2"/>
</dbReference>
<dbReference type="Pfam" id="PF07669">
    <property type="entry name" value="Eco57I"/>
    <property type="match status" value="1"/>
</dbReference>
<feature type="region of interest" description="Disordered" evidence="2">
    <location>
        <begin position="286"/>
        <end position="393"/>
    </location>
</feature>
<dbReference type="SMART" id="SM00490">
    <property type="entry name" value="HELICc"/>
    <property type="match status" value="1"/>
</dbReference>
<dbReference type="InterPro" id="IPR029063">
    <property type="entry name" value="SAM-dependent_MTases_sf"/>
</dbReference>
<dbReference type="InterPro" id="IPR014001">
    <property type="entry name" value="Helicase_ATP-bd"/>
</dbReference>
<dbReference type="Pfam" id="PF04851">
    <property type="entry name" value="ResIII"/>
    <property type="match status" value="1"/>
</dbReference>
<evidence type="ECO:0000313" key="5">
    <source>
        <dbReference type="EMBL" id="CUP31124.1"/>
    </source>
</evidence>
<dbReference type="InterPro" id="IPR007695">
    <property type="entry name" value="DNA_mismatch_repair_MutS-lik_N"/>
</dbReference>
<dbReference type="InterPro" id="IPR027417">
    <property type="entry name" value="P-loop_NTPase"/>
</dbReference>
<dbReference type="Gene3D" id="3.40.50.150">
    <property type="entry name" value="Vaccinia Virus protein VP39"/>
    <property type="match status" value="1"/>
</dbReference>
<dbReference type="InterPro" id="IPR011639">
    <property type="entry name" value="MethylTrfase_TaqI-like_dom"/>
</dbReference>
<evidence type="ECO:0000256" key="1">
    <source>
        <dbReference type="SAM" id="Coils"/>
    </source>
</evidence>
<dbReference type="Gene3D" id="3.40.50.300">
    <property type="entry name" value="P-loop containing nucleotide triphosphate hydrolases"/>
    <property type="match status" value="2"/>
</dbReference>
<feature type="compositionally biased region" description="Polar residues" evidence="2">
    <location>
        <begin position="313"/>
        <end position="328"/>
    </location>
</feature>
<evidence type="ECO:0000259" key="3">
    <source>
        <dbReference type="SMART" id="SM00487"/>
    </source>
</evidence>
<dbReference type="GO" id="GO:0009007">
    <property type="term" value="F:site-specific DNA-methyltransferase (adenine-specific) activity"/>
    <property type="evidence" value="ECO:0007669"/>
    <property type="project" value="UniProtKB-EC"/>
</dbReference>
<dbReference type="GO" id="GO:0006304">
    <property type="term" value="P:DNA modification"/>
    <property type="evidence" value="ECO:0007669"/>
    <property type="project" value="InterPro"/>
</dbReference>
<sequence>MARKYDLISEMYRRTAHAVVSDVQNWQAFLRCACRNYRLRFDEQLLIYAQRPDATAVLEIERWNDKFGRWVNRGAKGIAVFEDADRSRQRLTHYFDISDTHASRYSRPVPIWEMKPEYTDDVIESLENTFGELENRESLADAVLSAAKNAVEDNIPDYLGDLMYAADDSFLYGLSEDMITAMYKKAVTNSVAYMMMTRLGIDTEPFFEAEDFSVITNFNTPEALNALGIASSDIAEMGLGEISRTVLALERQNRIIADREKPEYNKAENKSERSFENERADIHNAGRLQSSRLDNAQAAGSDFGQVRSDETEISQGTPQNPVLQSSNELHPDTAFGGNRADSAPLGRNPDEADGGAGGLDREPESGGYDEVGTGNEQSEEQSAGDRESGDHLRLGYYDRSNEDKSLPFFGGDDTIREILGTTPHLKASKEEIRAFYESNPDNAARTEYIKGIFNNDYTELILSDGRRVGYKTWQNVLQLWEGSYLSRTKQSFYDWGVIAQHFEAMRLLGELQDTMKPLPSVDGQLNFLDMQAEEKTSAFSFSQEIIDAVLTRGSGISEGKFRIYEQFEKSLSTKENADFLKDEYGWGGSYPVITGTGIDEQHDGKGILISKGIGDDKPHIRLNWNQVEKRIAELIRLDRYLNPKEKEIYPQWLEKQEERRAELAEEQRNREILSSAPSENNTAVSKSFEYNGYHFEPTGILSAGRTLKEISNETISNNTLGMSAYEGATHPYSYEEFYNAANSSSADIFKCVENGRLYIPGENELFEYTGNFNPILSIEQSETPENSAYAYHLGDTVYMGADEYEILAFNDKRVVLHDMQYPLFQKELERDEFDRRVRENPMNDHLKVMNQAAVAEQQPRFNSIEFEKLIPHHMRFKETALVNGNEMYWVTQEIFTAGDLRKFQQAVQSYDGDIKKFYVTPRDLSPSYSFEEDMENKVLAVITPDTILQDDYIQAVRSEGLGDYLQPEGKADPAKAPAFDIGMGYLGNGLTVWNRAVEENGDYQTIAHISSEGEIRYYVDGLPDDVVSRIEQAAAREQQKALFSAAYKVGDRVYLDGKPFEITRVDDWNVELMDRSVQNPQPRLEQKDSFMRLVQQNERSSFTDAYRAYSEIKSANPDSLVLYQMGDFFEAYGADAQTVSEALELNLASRSIGGNQRTQMCGFPANHLETYVNMLLDRGFDVVVSSLENGERSTRNIVSTNKEDPVQSKPVGRIDYLHTDGTVRESVEYTSPYQLEKDIKEENYYGVPFTVVFYKDKDGNTIPQNFISELDPQPKGVEIIDSPYLANDRADEMLRQAEQIAGENTLPPDERFFVIETDDGYAIWDDLTEAIYIDDEGVSEEFKSEWQANDYLEQVKKSVSEKEAAEWLYVERAKQDTSAKQPEQNEAEPFTPAFSQPKRSRVQTFDLHPEIPLSERHTFDLASHEVPEAGKKERFRRNMEAIRVLKECEFDNRFATPEEQEILSQYVGWGGIPEAFDENNSSWADEFIELYTALSPDEYESARASTLTAFYTPPVVISSIYKAMEQMGFKEGNILEPSCGIGNFIGMLPQSMQDSKIYGVEIDKISAGIAQQLYQKTSIAALAFEEANIPDSFFDAVIGNVPFGDIRVNDRRYNKHNFLIHDYFFAKSLDKLRPGGVMALITSKGTMDKENPAVRKYIAQRADLLGAIRLPNNTFKGNAGTEVVSDILILQKRDRLIDLEPEWVHLNTDENGVKMNAYFVDHPEMVLGEWKTVSGRFGEEDTVIPYENADLAELLDEAISNIHAEITDYEVDEELTEEDNSIPANPEVRNFSYTVVDDKIYYRENSRMTPVECSATAENRIKGMIAIRDSVRSLIEMQTADYPDYEVEKEQQKLNALYDNFSKKYGLINSRANVSAFSQDSSFALLSALEVLDENGELERKADMFTKRTIKPHTPVTSVDTASEALAVSMGEKAQVDMEYMCSLTGKTEQEIYEELKGVIFLNPMYGYGGSDEQNYLMADEYLSGNVREKLAWAKKSAEVYPEDYKINVEALEKVQPKDLTASEIFVQLGTTWLPEEVAQQFMYEFLDTPVYARWNIKVHYSKLTGEWNVEGKSYDRGNLKAYNTYGTKRVNAYKIIEDTLNMKDVRVFDYIEDDEGKKKAVLNKKETAIAQSKQELIKQGFQDWVWRDPARREKLVRLYNDKFNSIRPREYDGSHIIFSGMNPEIELREHQKNAVAHILYGGNTLLAHAVGAGKTFEMTAAAMESKRLGLCNKSLFVVPNHLTEQWAAEFLQLYPAANILVATKKDFEMKNRKRFCGRIATGDYDAVIIGHSQFEKIPISVERQRAVLQQQLDDIIEGIAEAKRNRGDRFSVKQLEKTKKSLQTKLEKLNDQSRKDDVVTFEELGIDRLFIDESHYYKNLYLYTKMRNVGGIAQTEAQKSSDLFMKCRYLDEITGGRGVVFATGTPISNSMVELYTIQRYLQYRTLQEHDLRHFDAWASMFGETVTAVELTPEGTGYRAKTRFAKFNNLPELMAMFKQVADIKTADMLDLPVPEVEYHNIAVKPSQVQKDMVASLGERAEKIRGGNVDSSVDNMLKVTNDGRKLALDQRMMNPMLPDEEGSKVNACVNEVFRIWEENSDKRLTQLLFCDLSTPKGTGEFSVYTDIRQKLIERGIPESEIKFIHEADTETKKQELFKKVRRGEVRILMGSTQKMGAGTNVQNKIIASHDLDCPWRPADLEQRAGRTVRQGNENPKVGLYRYVTEGTFDAYCWQLVEGKQKFASQIMTSKSPVRSCEDVDATALSYAEIKMLAADNPHIKEKMDLDIQVQKLRLLKSNYLSEKYELEDKIIKYYPTTIARIKETIAGLEKDRSLAKEHPKPLDDTFVGIEVKGVSYSEKAEGGQKIIDACKEMTSPDPVPLGKYRGFDLELSFDTFEKAYQVKIKGSLSRSVSLGTDAVGNITRIDNAIEKIPERLEAKSRELSTLEQQFATAKAEVEKPFDKEEELTEKTNRLNVLNGLLNVDKRENELVDGAPDEGDSVPVSKERAYER</sequence>
<feature type="domain" description="Helicase ATP-binding" evidence="3">
    <location>
        <begin position="2184"/>
        <end position="2455"/>
    </location>
</feature>
<dbReference type="CDD" id="cd02440">
    <property type="entry name" value="AdoMet_MTases"/>
    <property type="match status" value="1"/>
</dbReference>
<keyword evidence="1" id="KW-0175">Coiled coil</keyword>
<evidence type="ECO:0000259" key="4">
    <source>
        <dbReference type="SMART" id="SM00490"/>
    </source>
</evidence>
<evidence type="ECO:0000256" key="2">
    <source>
        <dbReference type="SAM" id="MobiDB-lite"/>
    </source>
</evidence>
<dbReference type="PANTHER" id="PTHR41313">
    <property type="entry name" value="ADENINE-SPECIFIC METHYLTRANSFERASE"/>
    <property type="match status" value="1"/>
</dbReference>
<dbReference type="Gene3D" id="3.40.1170.10">
    <property type="entry name" value="DNA repair protein MutS, domain I"/>
    <property type="match status" value="1"/>
</dbReference>
<dbReference type="SMART" id="SM00487">
    <property type="entry name" value="DEXDc"/>
    <property type="match status" value="1"/>
</dbReference>
<dbReference type="EMBL" id="CZAY01000005">
    <property type="protein sequence ID" value="CUP31124.1"/>
    <property type="molecule type" value="Genomic_DNA"/>
</dbReference>
<feature type="coiled-coil region" evidence="1">
    <location>
        <begin position="2928"/>
        <end position="2955"/>
    </location>
</feature>
<dbReference type="GO" id="GO:0006298">
    <property type="term" value="P:mismatch repair"/>
    <property type="evidence" value="ECO:0007669"/>
    <property type="project" value="InterPro"/>
</dbReference>
<feature type="region of interest" description="Disordered" evidence="2">
    <location>
        <begin position="1375"/>
        <end position="1399"/>
    </location>
</feature>
<dbReference type="InterPro" id="IPR001650">
    <property type="entry name" value="Helicase_C-like"/>
</dbReference>
<dbReference type="GO" id="GO:0005524">
    <property type="term" value="F:ATP binding"/>
    <property type="evidence" value="ECO:0007669"/>
    <property type="project" value="InterPro"/>
</dbReference>
<evidence type="ECO:0000313" key="6">
    <source>
        <dbReference type="Proteomes" id="UP000095485"/>
    </source>
</evidence>
<dbReference type="PRINTS" id="PR00507">
    <property type="entry name" value="N12N6MTFRASE"/>
</dbReference>